<feature type="compositionally biased region" description="Low complexity" evidence="1">
    <location>
        <begin position="33"/>
        <end position="61"/>
    </location>
</feature>
<evidence type="ECO:0000313" key="3">
    <source>
        <dbReference type="Proteomes" id="UP000324222"/>
    </source>
</evidence>
<evidence type="ECO:0000313" key="2">
    <source>
        <dbReference type="EMBL" id="MPC60385.1"/>
    </source>
</evidence>
<feature type="compositionally biased region" description="Basic and acidic residues" evidence="1">
    <location>
        <begin position="1"/>
        <end position="15"/>
    </location>
</feature>
<organism evidence="2 3">
    <name type="scientific">Portunus trituberculatus</name>
    <name type="common">Swimming crab</name>
    <name type="synonym">Neptunus trituberculatus</name>
    <dbReference type="NCBI Taxonomy" id="210409"/>
    <lineage>
        <taxon>Eukaryota</taxon>
        <taxon>Metazoa</taxon>
        <taxon>Ecdysozoa</taxon>
        <taxon>Arthropoda</taxon>
        <taxon>Crustacea</taxon>
        <taxon>Multicrustacea</taxon>
        <taxon>Malacostraca</taxon>
        <taxon>Eumalacostraca</taxon>
        <taxon>Eucarida</taxon>
        <taxon>Decapoda</taxon>
        <taxon>Pleocyemata</taxon>
        <taxon>Brachyura</taxon>
        <taxon>Eubrachyura</taxon>
        <taxon>Portunoidea</taxon>
        <taxon>Portunidae</taxon>
        <taxon>Portuninae</taxon>
        <taxon>Portunus</taxon>
    </lineage>
</organism>
<gene>
    <name evidence="2" type="ORF">E2C01_054429</name>
</gene>
<evidence type="ECO:0000256" key="1">
    <source>
        <dbReference type="SAM" id="MobiDB-lite"/>
    </source>
</evidence>
<reference evidence="2 3" key="1">
    <citation type="submission" date="2019-05" db="EMBL/GenBank/DDBJ databases">
        <title>Another draft genome of Portunus trituberculatus and its Hox gene families provides insights of decapod evolution.</title>
        <authorList>
            <person name="Jeong J.-H."/>
            <person name="Song I."/>
            <person name="Kim S."/>
            <person name="Choi T."/>
            <person name="Kim D."/>
            <person name="Ryu S."/>
            <person name="Kim W."/>
        </authorList>
    </citation>
    <scope>NUCLEOTIDE SEQUENCE [LARGE SCALE GENOMIC DNA]</scope>
    <source>
        <tissue evidence="2">Muscle</tissue>
    </source>
</reference>
<protein>
    <submittedName>
        <fullName evidence="2">Uncharacterized protein</fullName>
    </submittedName>
</protein>
<name>A0A5B7GSN1_PORTR</name>
<proteinExistence type="predicted"/>
<dbReference type="EMBL" id="VSRR010017467">
    <property type="protein sequence ID" value="MPC60385.1"/>
    <property type="molecule type" value="Genomic_DNA"/>
</dbReference>
<comment type="caution">
    <text evidence="2">The sequence shown here is derived from an EMBL/GenBank/DDBJ whole genome shotgun (WGS) entry which is preliminary data.</text>
</comment>
<dbReference type="Proteomes" id="UP000324222">
    <property type="component" value="Unassembled WGS sequence"/>
</dbReference>
<accession>A0A5B7GSN1</accession>
<sequence length="61" mass="6108">MKGGDVREGGEGGEEREGEGEAICRGATKPHLSCSSTTTTTTSSSSSSSYSSSMPSSCTSP</sequence>
<dbReference type="AlphaFoldDB" id="A0A5B7GSN1"/>
<keyword evidence="3" id="KW-1185">Reference proteome</keyword>
<feature type="region of interest" description="Disordered" evidence="1">
    <location>
        <begin position="1"/>
        <end position="61"/>
    </location>
</feature>